<organism evidence="2 3">
    <name type="scientific">Xenopus tropicalis</name>
    <name type="common">Western clawed frog</name>
    <name type="synonym">Silurana tropicalis</name>
    <dbReference type="NCBI Taxonomy" id="8364"/>
    <lineage>
        <taxon>Eukaryota</taxon>
        <taxon>Metazoa</taxon>
        <taxon>Chordata</taxon>
        <taxon>Craniata</taxon>
        <taxon>Vertebrata</taxon>
        <taxon>Euteleostomi</taxon>
        <taxon>Amphibia</taxon>
        <taxon>Batrachia</taxon>
        <taxon>Anura</taxon>
        <taxon>Pipoidea</taxon>
        <taxon>Pipidae</taxon>
        <taxon>Xenopodinae</taxon>
        <taxon>Xenopus</taxon>
        <taxon>Silurana</taxon>
    </lineage>
</organism>
<dbReference type="AGR" id="Xenbase:XB-GENE-29099375"/>
<reference evidence="3" key="1">
    <citation type="submission" date="2025-08" db="UniProtKB">
        <authorList>
            <consortium name="RefSeq"/>
        </authorList>
    </citation>
    <scope>IDENTIFICATION</scope>
    <source>
        <strain evidence="3">Nigerian</strain>
        <tissue evidence="3">Liver and blood</tissue>
    </source>
</reference>
<dbReference type="Pfam" id="PF25825">
    <property type="entry name" value="SAPC2_N"/>
    <property type="match status" value="1"/>
</dbReference>
<dbReference type="PANTHER" id="PTHR14907:SF8">
    <property type="entry name" value="SUPPRESSOR APC DOMAIN-CONTAINING PROTEIN 1 ISOFORM X1"/>
    <property type="match status" value="1"/>
</dbReference>
<name>A0A8J0QW67_XENTR</name>
<dbReference type="Pfam" id="PF11414">
    <property type="entry name" value="Suppressor_APC"/>
    <property type="match status" value="1"/>
</dbReference>
<evidence type="ECO:0000313" key="2">
    <source>
        <dbReference type="Proteomes" id="UP000008143"/>
    </source>
</evidence>
<sequence length="299" mass="34213">MSSLLLPCSPAPIAPMPSSFATSDPHPSLHSCPSRGFLHNLRILYRILEEEGGGQVHVQDIENLWAGPSILSCVPQALRDATACSGGYLSFPRLVRGLTQALRAGESQETDTKKRRGIKGVTRSHSINNDVTNTLRHMRQEQRARRHTLTSAIDYNTLRRMKELEQERDALLDGLQLVDKAREWYRDKLREAEQHKKLQCDMDLPMVPPPPLLGSSLMVQIQEVNRFLSYLISPPEKVSRRHPSCTTTTCDTLNTLKYQNELLNRELSMQSERLWKLQRENTALYRELEERHPPRATFI</sequence>
<accession>A0A8J0QW67</accession>
<keyword evidence="2" id="KW-1185">Reference proteome</keyword>
<dbReference type="InterPro" id="IPR057953">
    <property type="entry name" value="SAPC2_N"/>
</dbReference>
<dbReference type="OrthoDB" id="10035013at2759"/>
<proteinExistence type="predicted"/>
<dbReference type="CTD" id="401251"/>
<dbReference type="InterPro" id="IPR026828">
    <property type="entry name" value="SAPC2_1/2"/>
</dbReference>
<dbReference type="KEGG" id="xtr:100487796"/>
<evidence type="ECO:0000259" key="1">
    <source>
        <dbReference type="Pfam" id="PF25825"/>
    </source>
</evidence>
<evidence type="ECO:0000313" key="4">
    <source>
        <dbReference type="Xenbase" id="XB-GENE-29099375"/>
    </source>
</evidence>
<dbReference type="AlphaFoldDB" id="A0A8J0QW67"/>
<dbReference type="PANTHER" id="PTHR14907">
    <property type="entry name" value="FI14130P"/>
    <property type="match status" value="1"/>
</dbReference>
<dbReference type="Xenbase" id="XB-GENE-29099375">
    <property type="gene designation" value="sapcd1"/>
</dbReference>
<feature type="domain" description="Suppressor APC" evidence="1">
    <location>
        <begin position="35"/>
        <end position="104"/>
    </location>
</feature>
<gene>
    <name evidence="3 4" type="primary">sapcd1</name>
</gene>
<dbReference type="RefSeq" id="XP_002939500.1">
    <property type="nucleotide sequence ID" value="XM_002939454.5"/>
</dbReference>
<dbReference type="OMA" id="DIENLWA"/>
<evidence type="ECO:0000313" key="3">
    <source>
        <dbReference type="RefSeq" id="XP_002939500.1"/>
    </source>
</evidence>
<dbReference type="Proteomes" id="UP000008143">
    <property type="component" value="Chromosome 8"/>
</dbReference>
<dbReference type="GeneID" id="100487796"/>
<protein>
    <submittedName>
        <fullName evidence="3">Suppressor APC domain-containing protein 1 isoform X1</fullName>
    </submittedName>
</protein>